<organism evidence="2 3">
    <name type="scientific">Actinoplanes italicus</name>
    <dbReference type="NCBI Taxonomy" id="113567"/>
    <lineage>
        <taxon>Bacteria</taxon>
        <taxon>Bacillati</taxon>
        <taxon>Actinomycetota</taxon>
        <taxon>Actinomycetes</taxon>
        <taxon>Micromonosporales</taxon>
        <taxon>Micromonosporaceae</taxon>
        <taxon>Actinoplanes</taxon>
    </lineage>
</organism>
<comment type="caution">
    <text evidence="2">The sequence shown here is derived from an EMBL/GenBank/DDBJ whole genome shotgun (WGS) entry which is preliminary data.</text>
</comment>
<proteinExistence type="predicted"/>
<name>A0A2T0JZ51_9ACTN</name>
<dbReference type="InterPro" id="IPR016624">
    <property type="entry name" value="UCP014753"/>
</dbReference>
<dbReference type="InterPro" id="IPR049349">
    <property type="entry name" value="DUF2264_N"/>
</dbReference>
<keyword evidence="3" id="KW-1185">Reference proteome</keyword>
<gene>
    <name evidence="2" type="ORF">CLV67_12213</name>
</gene>
<dbReference type="Pfam" id="PF10022">
    <property type="entry name" value="DUF2264"/>
    <property type="match status" value="1"/>
</dbReference>
<dbReference type="EMBL" id="PVMZ01000022">
    <property type="protein sequence ID" value="PRX15774.1"/>
    <property type="molecule type" value="Genomic_DNA"/>
</dbReference>
<dbReference type="PANTHER" id="PTHR35339:SF4">
    <property type="entry name" value="LINALOOL DEHYDRATASE_ISOMERASE DOMAIN-CONTAINING PROTEIN"/>
    <property type="match status" value="1"/>
</dbReference>
<evidence type="ECO:0000313" key="3">
    <source>
        <dbReference type="Proteomes" id="UP000239415"/>
    </source>
</evidence>
<feature type="domain" description="DUF2264" evidence="1">
    <location>
        <begin position="29"/>
        <end position="363"/>
    </location>
</feature>
<dbReference type="AlphaFoldDB" id="A0A2T0JZ51"/>
<evidence type="ECO:0000259" key="1">
    <source>
        <dbReference type="Pfam" id="PF10022"/>
    </source>
</evidence>
<reference evidence="2 3" key="1">
    <citation type="submission" date="2018-03" db="EMBL/GenBank/DDBJ databases">
        <title>Genomic Encyclopedia of Archaeal and Bacterial Type Strains, Phase II (KMG-II): from individual species to whole genera.</title>
        <authorList>
            <person name="Goeker M."/>
        </authorList>
    </citation>
    <scope>NUCLEOTIDE SEQUENCE [LARGE SCALE GENOMIC DNA]</scope>
    <source>
        <strain evidence="2 3">DSM 43146</strain>
    </source>
</reference>
<dbReference type="PANTHER" id="PTHR35339">
    <property type="entry name" value="LINALOOL DEHYDRATASE_ISOMERASE DOMAIN-CONTAINING PROTEIN"/>
    <property type="match status" value="1"/>
</dbReference>
<sequence>MKRVKTEGYVLTMRLPPEDRDRSPLTGWTRAHWDAVADHLLASVEPYATEGYAQYRLPGPPSRAGAVSDGLEGFARTFLLAAFRIAGAGGSAPGALVERYAAGLAAGTDPGHPYAWPQMTDMSQPIVEAASIAIALHETRPWLYDRLDPAVQERVVTWLSGIVGKRTPDSNWVLFRVVVEQFLGSPLPGGLNRIEDWYAGEGWYSDGPGQNFDYYAGWALHLYPILWARMSGDTVRGARYAARLSEFLDGYQHFFAADGRPVFQGRSLIYRFATVAPLWLGALADASPLSPGRTRRIASGVLRHFTEHGAIDDRGLLSSGWHRPFPPMVQAYSGPASPYWASKAFLGLLLPADHPVWTAREEPAEIETTDVTRFLPGPGWLLHGTRADGVVRLINHGSDRAGKTPSDPLYVRFAYSTHTAPQLDPEIRPAGSHTTVDGQLVVVAPDGRATERRRIERLPGAASRYVDGDVRVTTRSTIKGAAEIRVHEVTAPAGHVVRDGGYALAGGSLAGGSLAGGSLAHDVTGAAATVSRPDGLRSHMAGLAGFTGAGVDDREGTDAFGPRSATPYLTAEHPGGTRRYVSLVMLGAGREAGSDDVTG</sequence>
<dbReference type="PIRSF" id="PIRSF014753">
    <property type="entry name" value="UCP014753"/>
    <property type="match status" value="1"/>
</dbReference>
<evidence type="ECO:0000313" key="2">
    <source>
        <dbReference type="EMBL" id="PRX15774.1"/>
    </source>
</evidence>
<dbReference type="Proteomes" id="UP000239415">
    <property type="component" value="Unassembled WGS sequence"/>
</dbReference>
<protein>
    <recommendedName>
        <fullName evidence="1">DUF2264 domain-containing protein</fullName>
    </recommendedName>
</protein>
<accession>A0A2T0JZ51</accession>